<feature type="domain" description="DUF4396" evidence="2">
    <location>
        <begin position="91"/>
        <end position="241"/>
    </location>
</feature>
<evidence type="ECO:0000256" key="1">
    <source>
        <dbReference type="SAM" id="Phobius"/>
    </source>
</evidence>
<feature type="transmembrane region" description="Helical" evidence="1">
    <location>
        <begin position="213"/>
        <end position="236"/>
    </location>
</feature>
<evidence type="ECO:0000259" key="2">
    <source>
        <dbReference type="Pfam" id="PF14342"/>
    </source>
</evidence>
<feature type="transmembrane region" description="Helical" evidence="1">
    <location>
        <begin position="40"/>
        <end position="60"/>
    </location>
</feature>
<dbReference type="AlphaFoldDB" id="A0A1I6GZC5"/>
<dbReference type="Proteomes" id="UP000198644">
    <property type="component" value="Unassembled WGS sequence"/>
</dbReference>
<dbReference type="RefSeq" id="WP_092008833.1">
    <property type="nucleotide sequence ID" value="NZ_FOYW01000001.1"/>
</dbReference>
<reference evidence="4" key="1">
    <citation type="submission" date="2016-10" db="EMBL/GenBank/DDBJ databases">
        <authorList>
            <person name="Varghese N."/>
            <person name="Submissions S."/>
        </authorList>
    </citation>
    <scope>NUCLEOTIDE SEQUENCE [LARGE SCALE GENOMIC DNA]</scope>
    <source>
        <strain evidence="4">CGMCC 1.9167</strain>
    </source>
</reference>
<dbReference type="Pfam" id="PF14342">
    <property type="entry name" value="DUF4396"/>
    <property type="match status" value="1"/>
</dbReference>
<dbReference type="EMBL" id="FOYW01000001">
    <property type="protein sequence ID" value="SFR47573.1"/>
    <property type="molecule type" value="Genomic_DNA"/>
</dbReference>
<keyword evidence="1" id="KW-0812">Transmembrane</keyword>
<organism evidence="3 4">
    <name type="scientific">Marinobacter daqiaonensis</name>
    <dbReference type="NCBI Taxonomy" id="650891"/>
    <lineage>
        <taxon>Bacteria</taxon>
        <taxon>Pseudomonadati</taxon>
        <taxon>Pseudomonadota</taxon>
        <taxon>Gammaproteobacteria</taxon>
        <taxon>Pseudomonadales</taxon>
        <taxon>Marinobacteraceae</taxon>
        <taxon>Marinobacter</taxon>
    </lineage>
</organism>
<evidence type="ECO:0000313" key="3">
    <source>
        <dbReference type="EMBL" id="SFR47573.1"/>
    </source>
</evidence>
<feature type="transmembrane region" description="Helical" evidence="1">
    <location>
        <begin position="137"/>
        <end position="156"/>
    </location>
</feature>
<proteinExistence type="predicted"/>
<evidence type="ECO:0000313" key="4">
    <source>
        <dbReference type="Proteomes" id="UP000198644"/>
    </source>
</evidence>
<gene>
    <name evidence="3" type="ORF">SAMN05216203_0634</name>
</gene>
<sequence>MLPDWLYVVSWISLLTGFACAGYITLDVIRHPQHMRIMNYVWPICALFGHVFIVAFYLSYGRLAAHEIAHPAMEKNETPPHVQQTPFPLKVAKGTLHCGSGCTLGDIIAESVALFFPVIAIWFGWKTIFDEKIFAVWGFDYLLAFILGIAFQYFTIVPMRGLSPGKGLVQATKADFLSLTAWQIGMYGFMAFAHFYLFAVVLNYKLAVSSAEFWFMMQIAMIFGFLTSYPVNWWLIKRGTKEAM</sequence>
<keyword evidence="1" id="KW-1133">Transmembrane helix</keyword>
<keyword evidence="1" id="KW-0472">Membrane</keyword>
<keyword evidence="4" id="KW-1185">Reference proteome</keyword>
<dbReference type="STRING" id="650891.SAMN05216203_0634"/>
<feature type="transmembrane region" description="Helical" evidence="1">
    <location>
        <begin position="6"/>
        <end position="28"/>
    </location>
</feature>
<name>A0A1I6GZC5_9GAMM</name>
<feature type="transmembrane region" description="Helical" evidence="1">
    <location>
        <begin position="176"/>
        <end position="201"/>
    </location>
</feature>
<dbReference type="InterPro" id="IPR025509">
    <property type="entry name" value="DUF4396"/>
</dbReference>
<protein>
    <recommendedName>
        <fullName evidence="2">DUF4396 domain-containing protein</fullName>
    </recommendedName>
</protein>
<feature type="transmembrane region" description="Helical" evidence="1">
    <location>
        <begin position="107"/>
        <end position="125"/>
    </location>
</feature>
<dbReference type="OrthoDB" id="1495425at2"/>
<accession>A0A1I6GZC5</accession>